<sequence>MDSYTFMLSDTEEEEEVVSREEWFHCLYAFKGKYVRRDHGPNPFILLEAVVSEVVIAKTMVASSHGSSGGWYRCVDGHGGYVIIKPRVKVNQKARILELKGRNHEEHCSDNLYVVSIKEDTAYPCFKLHLASTKERFIRRIQKKPYAIFKYKSWNILEYNNHRAHAKKTLIRHIEPFQYGVSTKFQTL</sequence>
<dbReference type="EMBL" id="BQNB010018823">
    <property type="protein sequence ID" value="GJT78663.1"/>
    <property type="molecule type" value="Genomic_DNA"/>
</dbReference>
<organism evidence="1 2">
    <name type="scientific">Tanacetum coccineum</name>
    <dbReference type="NCBI Taxonomy" id="301880"/>
    <lineage>
        <taxon>Eukaryota</taxon>
        <taxon>Viridiplantae</taxon>
        <taxon>Streptophyta</taxon>
        <taxon>Embryophyta</taxon>
        <taxon>Tracheophyta</taxon>
        <taxon>Spermatophyta</taxon>
        <taxon>Magnoliopsida</taxon>
        <taxon>eudicotyledons</taxon>
        <taxon>Gunneridae</taxon>
        <taxon>Pentapetalae</taxon>
        <taxon>asterids</taxon>
        <taxon>campanulids</taxon>
        <taxon>Asterales</taxon>
        <taxon>Asteraceae</taxon>
        <taxon>Asteroideae</taxon>
        <taxon>Anthemideae</taxon>
        <taxon>Anthemidinae</taxon>
        <taxon>Tanacetum</taxon>
    </lineage>
</organism>
<comment type="caution">
    <text evidence="1">The sequence shown here is derived from an EMBL/GenBank/DDBJ whole genome shotgun (WGS) entry which is preliminary data.</text>
</comment>
<evidence type="ECO:0000313" key="2">
    <source>
        <dbReference type="Proteomes" id="UP001151760"/>
    </source>
</evidence>
<accession>A0ABQ5GT08</accession>
<keyword evidence="2" id="KW-1185">Reference proteome</keyword>
<evidence type="ECO:0000313" key="1">
    <source>
        <dbReference type="EMBL" id="GJT78663.1"/>
    </source>
</evidence>
<reference evidence="1" key="2">
    <citation type="submission" date="2022-01" db="EMBL/GenBank/DDBJ databases">
        <authorList>
            <person name="Yamashiro T."/>
            <person name="Shiraishi A."/>
            <person name="Satake H."/>
            <person name="Nakayama K."/>
        </authorList>
    </citation>
    <scope>NUCLEOTIDE SEQUENCE</scope>
</reference>
<name>A0ABQ5GT08_9ASTR</name>
<dbReference type="Proteomes" id="UP001151760">
    <property type="component" value="Unassembled WGS sequence"/>
</dbReference>
<proteinExistence type="predicted"/>
<protein>
    <submittedName>
        <fullName evidence="1">Uncharacterized protein</fullName>
    </submittedName>
</protein>
<reference evidence="1" key="1">
    <citation type="journal article" date="2022" name="Int. J. Mol. Sci.">
        <title>Draft Genome of Tanacetum Coccineum: Genomic Comparison of Closely Related Tanacetum-Family Plants.</title>
        <authorList>
            <person name="Yamashiro T."/>
            <person name="Shiraishi A."/>
            <person name="Nakayama K."/>
            <person name="Satake H."/>
        </authorList>
    </citation>
    <scope>NUCLEOTIDE SEQUENCE</scope>
</reference>
<gene>
    <name evidence="1" type="ORF">Tco_1045388</name>
</gene>